<reference evidence="2" key="1">
    <citation type="submission" date="2020-10" db="EMBL/GenBank/DDBJ databases">
        <authorList>
            <person name="Gilroy R."/>
        </authorList>
    </citation>
    <scope>NUCLEOTIDE SEQUENCE</scope>
    <source>
        <strain evidence="2">ChiSjej4B22-8349</strain>
    </source>
</reference>
<sequence length="110" mass="11827">MALGILVIMYIVLCIISIVGLLALFLTKNMAARKLICFAMAIWGILLAILSAQSLPSNWILLQAFAWGFGFVGLAAFVVRVIAKNNKQHTFAALLASASVIGGMLVFLLM</sequence>
<dbReference type="EMBL" id="DVOB01000152">
    <property type="protein sequence ID" value="HIU96455.1"/>
    <property type="molecule type" value="Genomic_DNA"/>
</dbReference>
<feature type="transmembrane region" description="Helical" evidence="1">
    <location>
        <begin position="91"/>
        <end position="109"/>
    </location>
</feature>
<gene>
    <name evidence="2" type="ORF">IAD25_07115</name>
</gene>
<protein>
    <submittedName>
        <fullName evidence="2">Uncharacterized protein</fullName>
    </submittedName>
</protein>
<keyword evidence="1" id="KW-0812">Transmembrane</keyword>
<feature type="transmembrane region" description="Helical" evidence="1">
    <location>
        <begin position="6"/>
        <end position="26"/>
    </location>
</feature>
<dbReference type="Proteomes" id="UP000824130">
    <property type="component" value="Unassembled WGS sequence"/>
</dbReference>
<keyword evidence="1" id="KW-0472">Membrane</keyword>
<reference evidence="2" key="2">
    <citation type="journal article" date="2021" name="PeerJ">
        <title>Extensive microbial diversity within the chicken gut microbiome revealed by metagenomics and culture.</title>
        <authorList>
            <person name="Gilroy R."/>
            <person name="Ravi A."/>
            <person name="Getino M."/>
            <person name="Pursley I."/>
            <person name="Horton D.L."/>
            <person name="Alikhan N.F."/>
            <person name="Baker D."/>
            <person name="Gharbi K."/>
            <person name="Hall N."/>
            <person name="Watson M."/>
            <person name="Adriaenssens E.M."/>
            <person name="Foster-Nyarko E."/>
            <person name="Jarju S."/>
            <person name="Secka A."/>
            <person name="Antonio M."/>
            <person name="Oren A."/>
            <person name="Chaudhuri R.R."/>
            <person name="La Ragione R."/>
            <person name="Hildebrand F."/>
            <person name="Pallen M.J."/>
        </authorList>
    </citation>
    <scope>NUCLEOTIDE SEQUENCE</scope>
    <source>
        <strain evidence="2">ChiSjej4B22-8349</strain>
    </source>
</reference>
<evidence type="ECO:0000256" key="1">
    <source>
        <dbReference type="SAM" id="Phobius"/>
    </source>
</evidence>
<dbReference type="AlphaFoldDB" id="A0A9D1N7R6"/>
<proteinExistence type="predicted"/>
<evidence type="ECO:0000313" key="3">
    <source>
        <dbReference type="Proteomes" id="UP000824130"/>
    </source>
</evidence>
<accession>A0A9D1N7R6</accession>
<feature type="transmembrane region" description="Helical" evidence="1">
    <location>
        <begin position="35"/>
        <end position="53"/>
    </location>
</feature>
<feature type="transmembrane region" description="Helical" evidence="1">
    <location>
        <begin position="59"/>
        <end position="79"/>
    </location>
</feature>
<organism evidence="2 3">
    <name type="scientific">Candidatus Allocopromorpha excrementipullorum</name>
    <dbReference type="NCBI Taxonomy" id="2840743"/>
    <lineage>
        <taxon>Bacteria</taxon>
        <taxon>Bacillati</taxon>
        <taxon>Bacillota</taxon>
        <taxon>Clostridia</taxon>
        <taxon>Eubacteriales</taxon>
        <taxon>Eubacteriaceae</taxon>
        <taxon>Eubacteriaceae incertae sedis</taxon>
        <taxon>Candidatus Allocopromorpha</taxon>
    </lineage>
</organism>
<keyword evidence="1" id="KW-1133">Transmembrane helix</keyword>
<evidence type="ECO:0000313" key="2">
    <source>
        <dbReference type="EMBL" id="HIU96455.1"/>
    </source>
</evidence>
<name>A0A9D1N7R6_9FIRM</name>
<comment type="caution">
    <text evidence="2">The sequence shown here is derived from an EMBL/GenBank/DDBJ whole genome shotgun (WGS) entry which is preliminary data.</text>
</comment>